<dbReference type="InterPro" id="IPR000866">
    <property type="entry name" value="AhpC/TSA"/>
</dbReference>
<dbReference type="SUPFAM" id="SSF52833">
    <property type="entry name" value="Thioredoxin-like"/>
    <property type="match status" value="1"/>
</dbReference>
<reference evidence="2 3" key="1">
    <citation type="submission" date="2019-02" db="EMBL/GenBank/DDBJ databases">
        <title>Deep-cultivation of Planctomycetes and their phenomic and genomic characterization uncovers novel biology.</title>
        <authorList>
            <person name="Wiegand S."/>
            <person name="Jogler M."/>
            <person name="Boedeker C."/>
            <person name="Pinto D."/>
            <person name="Vollmers J."/>
            <person name="Rivas-Marin E."/>
            <person name="Kohn T."/>
            <person name="Peeters S.H."/>
            <person name="Heuer A."/>
            <person name="Rast P."/>
            <person name="Oberbeckmann S."/>
            <person name="Bunk B."/>
            <person name="Jeske O."/>
            <person name="Meyerdierks A."/>
            <person name="Storesund J.E."/>
            <person name="Kallscheuer N."/>
            <person name="Luecker S."/>
            <person name="Lage O.M."/>
            <person name="Pohl T."/>
            <person name="Merkel B.J."/>
            <person name="Hornburger P."/>
            <person name="Mueller R.-W."/>
            <person name="Bruemmer F."/>
            <person name="Labrenz M."/>
            <person name="Spormann A.M."/>
            <person name="Op den Camp H."/>
            <person name="Overmann J."/>
            <person name="Amann R."/>
            <person name="Jetten M.S.M."/>
            <person name="Mascher T."/>
            <person name="Medema M.H."/>
            <person name="Devos D.P."/>
            <person name="Kaster A.-K."/>
            <person name="Ovreas L."/>
            <person name="Rohde M."/>
            <person name="Galperin M.Y."/>
            <person name="Jogler C."/>
        </authorList>
    </citation>
    <scope>NUCLEOTIDE SEQUENCE [LARGE SCALE GENOMIC DNA]</scope>
    <source>
        <strain evidence="2 3">Pla133</strain>
    </source>
</reference>
<name>A0A518BKU9_9BACT</name>
<keyword evidence="2" id="KW-0560">Oxidoreductase</keyword>
<keyword evidence="2" id="KW-0575">Peroxidase</keyword>
<dbReference type="Proteomes" id="UP000316921">
    <property type="component" value="Chromosome"/>
</dbReference>
<dbReference type="Gene3D" id="3.40.30.10">
    <property type="entry name" value="Glutaredoxin"/>
    <property type="match status" value="1"/>
</dbReference>
<dbReference type="EMBL" id="CP036287">
    <property type="protein sequence ID" value="QDU67597.1"/>
    <property type="molecule type" value="Genomic_DNA"/>
</dbReference>
<dbReference type="AlphaFoldDB" id="A0A518BKU9"/>
<evidence type="ECO:0000313" key="2">
    <source>
        <dbReference type="EMBL" id="QDU67597.1"/>
    </source>
</evidence>
<sequence>MLGISFDTPAENAAFAEKFGFPYPLLSDETREVGLAYGACDSKGDGYPRRLTFVIDADGLLIESIETKDPAGQADDLAARMIGS</sequence>
<evidence type="ECO:0000259" key="1">
    <source>
        <dbReference type="Pfam" id="PF00578"/>
    </source>
</evidence>
<dbReference type="InterPro" id="IPR036249">
    <property type="entry name" value="Thioredoxin-like_sf"/>
</dbReference>
<dbReference type="KEGG" id="pbap:Pla133_26850"/>
<protein>
    <submittedName>
        <fullName evidence="2">Peroxiredoxin</fullName>
        <ecNumber evidence="2">1.11.1.15</ecNumber>
    </submittedName>
</protein>
<keyword evidence="3" id="KW-1185">Reference proteome</keyword>
<dbReference type="Pfam" id="PF00578">
    <property type="entry name" value="AhpC-TSA"/>
    <property type="match status" value="1"/>
</dbReference>
<dbReference type="EC" id="1.11.1.15" evidence="2"/>
<accession>A0A518BKU9</accession>
<gene>
    <name evidence="2" type="primary">bcp_2</name>
    <name evidence="2" type="ORF">Pla133_26850</name>
</gene>
<evidence type="ECO:0000313" key="3">
    <source>
        <dbReference type="Proteomes" id="UP000316921"/>
    </source>
</evidence>
<organism evidence="2 3">
    <name type="scientific">Engelhardtia mirabilis</name>
    <dbReference type="NCBI Taxonomy" id="2528011"/>
    <lineage>
        <taxon>Bacteria</taxon>
        <taxon>Pseudomonadati</taxon>
        <taxon>Planctomycetota</taxon>
        <taxon>Planctomycetia</taxon>
        <taxon>Planctomycetia incertae sedis</taxon>
        <taxon>Engelhardtia</taxon>
    </lineage>
</organism>
<feature type="domain" description="Alkyl hydroperoxide reductase subunit C/ Thiol specific antioxidant" evidence="1">
    <location>
        <begin position="2"/>
        <end position="61"/>
    </location>
</feature>
<dbReference type="GO" id="GO:0004601">
    <property type="term" value="F:peroxidase activity"/>
    <property type="evidence" value="ECO:0007669"/>
    <property type="project" value="UniProtKB-KW"/>
</dbReference>
<proteinExistence type="predicted"/>